<evidence type="ECO:0000313" key="3">
    <source>
        <dbReference type="EMBL" id="KAK1632911.1"/>
    </source>
</evidence>
<sequence>MQTTIGDGNKISSSAARTSIETRNKHKGMSRTCTTAVGHGGGSSRWSELPDDIIGMVRNKINSPRDLVRMAAACKLWRDASSQLPATPAVPALILSPSGCSSKKHMCGPNGSWVMHVPSKAATKRFVGSHQGGWIAAIDDRELAIVNLFTGAEVVLSAKQSTISLIPSTSNYGGENGIKKIIFSQDPSSSDGCTIAALRNNLDSISVCRVDCPDGGWSSQLWRGELICDIAFYNGELYCLTRLPEKLVRFEIGVREGGAPVFTATHQLDIQNRRLDFYNPIEYEAYIVELHGKLLIAVRSRWLPSRECFFRVFELVDANNDKGYKYKWSQVTSFGDYALFLGWSKAIHVPVGGRGGVKTNHIYYCMPTMEDRLPDDSVYSVTSRNESVVKDSDNNMRVGYSGSTWSEKAGHGESISDIAFCNGELYGITQHNERLIKFQISTAREDGTPVVTDVHWMAVQRRDGPCIEPGYTCHMVELNVTLLLAVRKRWLQNRKPFFRVFKLVDAQDNEVYKHK</sequence>
<dbReference type="PANTHER" id="PTHR33110:SF38">
    <property type="entry name" value="DUF295 DOMAIN-CONTAINING PROTEIN"/>
    <property type="match status" value="1"/>
</dbReference>
<dbReference type="Proteomes" id="UP001231189">
    <property type="component" value="Unassembled WGS sequence"/>
</dbReference>
<evidence type="ECO:0000259" key="2">
    <source>
        <dbReference type="Pfam" id="PF03478"/>
    </source>
</evidence>
<reference evidence="3" key="1">
    <citation type="submission" date="2023-07" db="EMBL/GenBank/DDBJ databases">
        <title>A chromosome-level genome assembly of Lolium multiflorum.</title>
        <authorList>
            <person name="Chen Y."/>
            <person name="Copetti D."/>
            <person name="Kolliker R."/>
            <person name="Studer B."/>
        </authorList>
    </citation>
    <scope>NUCLEOTIDE SEQUENCE</scope>
    <source>
        <strain evidence="3">02402/16</strain>
        <tissue evidence="3">Leaf</tissue>
    </source>
</reference>
<dbReference type="PANTHER" id="PTHR33110">
    <property type="entry name" value="F-BOX/KELCH-REPEAT PROTEIN-RELATED"/>
    <property type="match status" value="1"/>
</dbReference>
<dbReference type="InterPro" id="IPR005174">
    <property type="entry name" value="KIB1-4_b-propeller"/>
</dbReference>
<comment type="caution">
    <text evidence="3">The sequence shown here is derived from an EMBL/GenBank/DDBJ whole genome shotgun (WGS) entry which is preliminary data.</text>
</comment>
<dbReference type="InterPro" id="IPR036047">
    <property type="entry name" value="F-box-like_dom_sf"/>
</dbReference>
<dbReference type="Pfam" id="PF03478">
    <property type="entry name" value="Beta-prop_KIB1-4"/>
    <property type="match status" value="1"/>
</dbReference>
<protein>
    <recommendedName>
        <fullName evidence="2">KIB1-4 beta-propeller domain-containing protein</fullName>
    </recommendedName>
</protein>
<name>A0AAD8W546_LOLMU</name>
<evidence type="ECO:0000256" key="1">
    <source>
        <dbReference type="SAM" id="MobiDB-lite"/>
    </source>
</evidence>
<dbReference type="AlphaFoldDB" id="A0AAD8W546"/>
<evidence type="ECO:0000313" key="4">
    <source>
        <dbReference type="Proteomes" id="UP001231189"/>
    </source>
</evidence>
<gene>
    <name evidence="3" type="ORF">QYE76_007226</name>
</gene>
<keyword evidence="4" id="KW-1185">Reference proteome</keyword>
<proteinExistence type="predicted"/>
<feature type="domain" description="KIB1-4 beta-propeller" evidence="2">
    <location>
        <begin position="116"/>
        <end position="374"/>
    </location>
</feature>
<feature type="region of interest" description="Disordered" evidence="1">
    <location>
        <begin position="1"/>
        <end position="44"/>
    </location>
</feature>
<organism evidence="3 4">
    <name type="scientific">Lolium multiflorum</name>
    <name type="common">Italian ryegrass</name>
    <name type="synonym">Lolium perenne subsp. multiflorum</name>
    <dbReference type="NCBI Taxonomy" id="4521"/>
    <lineage>
        <taxon>Eukaryota</taxon>
        <taxon>Viridiplantae</taxon>
        <taxon>Streptophyta</taxon>
        <taxon>Embryophyta</taxon>
        <taxon>Tracheophyta</taxon>
        <taxon>Spermatophyta</taxon>
        <taxon>Magnoliopsida</taxon>
        <taxon>Liliopsida</taxon>
        <taxon>Poales</taxon>
        <taxon>Poaceae</taxon>
        <taxon>BOP clade</taxon>
        <taxon>Pooideae</taxon>
        <taxon>Poodae</taxon>
        <taxon>Poeae</taxon>
        <taxon>Poeae Chloroplast Group 2 (Poeae type)</taxon>
        <taxon>Loliodinae</taxon>
        <taxon>Loliinae</taxon>
        <taxon>Lolium</taxon>
    </lineage>
</organism>
<accession>A0AAD8W546</accession>
<dbReference type="Gene3D" id="1.20.1280.50">
    <property type="match status" value="1"/>
</dbReference>
<dbReference type="EMBL" id="JAUUTY010000005">
    <property type="protein sequence ID" value="KAK1632911.1"/>
    <property type="molecule type" value="Genomic_DNA"/>
</dbReference>
<feature type="compositionally biased region" description="Polar residues" evidence="1">
    <location>
        <begin position="1"/>
        <end position="21"/>
    </location>
</feature>
<dbReference type="SUPFAM" id="SSF81383">
    <property type="entry name" value="F-box domain"/>
    <property type="match status" value="1"/>
</dbReference>